<reference evidence="14 15" key="2">
    <citation type="journal article" date="2011" name="ISME J.">
        <title>RNA-seq reveals cooperative metabolic interactions between two termite-gut spirochete species in co-culture.</title>
        <authorList>
            <person name="Rosenthal A.Z."/>
            <person name="Matson E.G."/>
            <person name="Eldar A."/>
            <person name="Leadbetter J.R."/>
        </authorList>
    </citation>
    <scope>NUCLEOTIDE SEQUENCE [LARGE SCALE GENOMIC DNA]</scope>
    <source>
        <strain evidence="15">ATCC BAA-887 / DSM 12427 / ZAS-2</strain>
    </source>
</reference>
<feature type="signal peptide" evidence="12">
    <location>
        <begin position="1"/>
        <end position="27"/>
    </location>
</feature>
<comment type="pathway">
    <text evidence="2">Cofactor biosynthesis; thiamine diphosphate biosynthesis.</text>
</comment>
<reference evidence="15" key="1">
    <citation type="submission" date="2009-12" db="EMBL/GenBank/DDBJ databases">
        <title>Complete sequence of Treponema primitia strain ZAS-2.</title>
        <authorList>
            <person name="Tetu S.G."/>
            <person name="Matson E."/>
            <person name="Ren Q."/>
            <person name="Seshadri R."/>
            <person name="Elbourne L."/>
            <person name="Hassan K.A."/>
            <person name="Durkin A."/>
            <person name="Radune D."/>
            <person name="Mohamoud Y."/>
            <person name="Shay R."/>
            <person name="Jin S."/>
            <person name="Zhang X."/>
            <person name="Lucey K."/>
            <person name="Ballor N.R."/>
            <person name="Ottesen E."/>
            <person name="Rosenthal R."/>
            <person name="Allen A."/>
            <person name="Leadbetter J.R."/>
            <person name="Paulsen I.T."/>
        </authorList>
    </citation>
    <scope>NUCLEOTIDE SEQUENCE [LARGE SCALE GENOMIC DNA]</scope>
    <source>
        <strain evidence="15">ATCC BAA-887 / DSM 12427 / ZAS-2</strain>
    </source>
</reference>
<evidence type="ECO:0000256" key="12">
    <source>
        <dbReference type="SAM" id="SignalP"/>
    </source>
</evidence>
<evidence type="ECO:0000313" key="15">
    <source>
        <dbReference type="Proteomes" id="UP000009223"/>
    </source>
</evidence>
<protein>
    <recommendedName>
        <fullName evidence="10">Thiamine pyrimidine synthase</fullName>
    </recommendedName>
</protein>
<keyword evidence="8" id="KW-0784">Thiamine biosynthesis</keyword>
<evidence type="ECO:0000256" key="9">
    <source>
        <dbReference type="ARBA" id="ARBA00023004"/>
    </source>
</evidence>
<comment type="catalytic activity">
    <reaction evidence="11">
        <text>N(6)-(pyridoxal phosphate)-L-lysyl-[4-amino-5-hydroxymethyl-2-methylpyrimidine phosphate synthase] + L-histidyl-[4-amino-5-hydroxymethyl-2-methylpyrimidine phosphate synthase] + 2 Fe(3+) + 4 H2O = L-lysyl-[4-amino-5-hydroxymethyl-2-methylpyrimidine phosphate synthase] + (2S)-2-amino-5-hydroxy-4-oxopentanoyl-[4-amino-5-hydroxymethyl-2-methylpyrimidine phosphate synthase] + 4-amino-2-methyl-5-(phosphooxymethyl)pyrimidine + 3-oxopropanoate + 2 Fe(2+) + 2 H(+)</text>
        <dbReference type="Rhea" id="RHEA:65756"/>
        <dbReference type="Rhea" id="RHEA-COMP:16892"/>
        <dbReference type="Rhea" id="RHEA-COMP:16893"/>
        <dbReference type="Rhea" id="RHEA-COMP:16894"/>
        <dbReference type="Rhea" id="RHEA-COMP:16895"/>
        <dbReference type="ChEBI" id="CHEBI:15377"/>
        <dbReference type="ChEBI" id="CHEBI:15378"/>
        <dbReference type="ChEBI" id="CHEBI:29033"/>
        <dbReference type="ChEBI" id="CHEBI:29034"/>
        <dbReference type="ChEBI" id="CHEBI:29969"/>
        <dbReference type="ChEBI" id="CHEBI:29979"/>
        <dbReference type="ChEBI" id="CHEBI:33190"/>
        <dbReference type="ChEBI" id="CHEBI:58354"/>
        <dbReference type="ChEBI" id="CHEBI:143915"/>
        <dbReference type="ChEBI" id="CHEBI:157692"/>
    </reaction>
    <physiologicalReaction direction="left-to-right" evidence="11">
        <dbReference type="Rhea" id="RHEA:65757"/>
    </physiologicalReaction>
</comment>
<keyword evidence="5" id="KW-0808">Transferase</keyword>
<dbReference type="InterPro" id="IPR015168">
    <property type="entry name" value="SsuA/THI5"/>
</dbReference>
<feature type="domain" description="SsuA/THI5-like" evidence="13">
    <location>
        <begin position="53"/>
        <end position="270"/>
    </location>
</feature>
<comment type="similarity">
    <text evidence="3">Belongs to the NMT1/THI5 family.</text>
</comment>
<dbReference type="InterPro" id="IPR027939">
    <property type="entry name" value="NMT1/THI5"/>
</dbReference>
<evidence type="ECO:0000256" key="7">
    <source>
        <dbReference type="ARBA" id="ARBA00022898"/>
    </source>
</evidence>
<keyword evidence="15" id="KW-1185">Reference proteome</keyword>
<proteinExistence type="inferred from homology"/>
<dbReference type="Pfam" id="PF09084">
    <property type="entry name" value="NMT1"/>
    <property type="match status" value="1"/>
</dbReference>
<name>F5YM77_TREPZ</name>
<evidence type="ECO:0000256" key="4">
    <source>
        <dbReference type="ARBA" id="ARBA00011738"/>
    </source>
</evidence>
<dbReference type="KEGG" id="tpi:TREPR_0427"/>
<feature type="chain" id="PRO_5003331982" description="Thiamine pyrimidine synthase" evidence="12">
    <location>
        <begin position="28"/>
        <end position="360"/>
    </location>
</feature>
<organism evidence="14 15">
    <name type="scientific">Treponema primitia (strain ATCC BAA-887 / DSM 12427 / ZAS-2)</name>
    <dbReference type="NCBI Taxonomy" id="545694"/>
    <lineage>
        <taxon>Bacteria</taxon>
        <taxon>Pseudomonadati</taxon>
        <taxon>Spirochaetota</taxon>
        <taxon>Spirochaetia</taxon>
        <taxon>Spirochaetales</taxon>
        <taxon>Treponemataceae</taxon>
        <taxon>Treponema</taxon>
    </lineage>
</organism>
<evidence type="ECO:0000256" key="10">
    <source>
        <dbReference type="ARBA" id="ARBA00033171"/>
    </source>
</evidence>
<keyword evidence="9" id="KW-0408">Iron</keyword>
<dbReference type="eggNOG" id="COG0715">
    <property type="taxonomic scope" value="Bacteria"/>
</dbReference>
<evidence type="ECO:0000313" key="14">
    <source>
        <dbReference type="EMBL" id="AEF84789.1"/>
    </source>
</evidence>
<dbReference type="GO" id="GO:0009228">
    <property type="term" value="P:thiamine biosynthetic process"/>
    <property type="evidence" value="ECO:0007669"/>
    <property type="project" value="UniProtKB-KW"/>
</dbReference>
<keyword evidence="7" id="KW-0663">Pyridoxal phosphate</keyword>
<accession>F5YM77</accession>
<keyword evidence="12" id="KW-0732">Signal</keyword>
<dbReference type="PANTHER" id="PTHR31528">
    <property type="entry name" value="4-AMINO-5-HYDROXYMETHYL-2-METHYLPYRIMIDINE PHOSPHATE SYNTHASE THI11-RELATED"/>
    <property type="match status" value="1"/>
</dbReference>
<evidence type="ECO:0000256" key="3">
    <source>
        <dbReference type="ARBA" id="ARBA00009406"/>
    </source>
</evidence>
<dbReference type="GO" id="GO:0016740">
    <property type="term" value="F:transferase activity"/>
    <property type="evidence" value="ECO:0007669"/>
    <property type="project" value="UniProtKB-KW"/>
</dbReference>
<evidence type="ECO:0000256" key="5">
    <source>
        <dbReference type="ARBA" id="ARBA00022679"/>
    </source>
</evidence>
<keyword evidence="6" id="KW-0479">Metal-binding</keyword>
<evidence type="ECO:0000256" key="11">
    <source>
        <dbReference type="ARBA" id="ARBA00048179"/>
    </source>
</evidence>
<evidence type="ECO:0000256" key="6">
    <source>
        <dbReference type="ARBA" id="ARBA00022723"/>
    </source>
</evidence>
<dbReference type="RefSeq" id="WP_015709586.1">
    <property type="nucleotide sequence ID" value="NC_015578.1"/>
</dbReference>
<evidence type="ECO:0000256" key="8">
    <source>
        <dbReference type="ARBA" id="ARBA00022977"/>
    </source>
</evidence>
<evidence type="ECO:0000256" key="2">
    <source>
        <dbReference type="ARBA" id="ARBA00004948"/>
    </source>
</evidence>
<dbReference type="OrthoDB" id="9815602at2"/>
<dbReference type="STRING" id="545694.TREPR_0427"/>
<evidence type="ECO:0000256" key="1">
    <source>
        <dbReference type="ARBA" id="ARBA00003469"/>
    </source>
</evidence>
<dbReference type="PANTHER" id="PTHR31528:SF1">
    <property type="entry name" value="4-AMINO-5-HYDROXYMETHYL-2-METHYLPYRIMIDINE PHOSPHATE SYNTHASE THI11-RELATED"/>
    <property type="match status" value="1"/>
</dbReference>
<dbReference type="GO" id="GO:0046872">
    <property type="term" value="F:metal ion binding"/>
    <property type="evidence" value="ECO:0007669"/>
    <property type="project" value="UniProtKB-KW"/>
</dbReference>
<dbReference type="Gene3D" id="3.40.190.10">
    <property type="entry name" value="Periplasmic binding protein-like II"/>
    <property type="match status" value="2"/>
</dbReference>
<gene>
    <name evidence="14" type="ordered locus">TREPR_0427</name>
</gene>
<evidence type="ECO:0000259" key="13">
    <source>
        <dbReference type="Pfam" id="PF09084"/>
    </source>
</evidence>
<dbReference type="SUPFAM" id="SSF53850">
    <property type="entry name" value="Periplasmic binding protein-like II"/>
    <property type="match status" value="1"/>
</dbReference>
<dbReference type="AlphaFoldDB" id="F5YM77"/>
<dbReference type="HOGENOM" id="CLU_028871_1_3_12"/>
<sequence length="360" mass="38463">MNIGMKKTGGILFAAVFLFTLAGTNAAAGGQQAKDSGTKLDEITIQLKWLPQAQFMGYYVAAAKGYYEAEGLKVNIVPGGGDITETAAVYSGQVDVGVTWVANLIVARANGLDLIDVAQTYQRSGLVLVAKKESGVASGKDITNATKVGNWMGGNEYEIKALFSVLPGVDDNKSLIQQGFDMNDFDNGNITAASAMTYNELGLVVNSYEGALGYGDKVNVIDMNTEGVAMLEDCMFVKESWAKANKDKLVRFIRASLKGWKDACANTNEAAEIVFRAGSSVSQPHQQYMAQEVAKLVTIDTKGATVPLTNLGGFDVSALESTLTKTKSYAGLTDSSKNTVLQGLTVNQIYDPSYWEEAVK</sequence>
<dbReference type="Proteomes" id="UP000009223">
    <property type="component" value="Chromosome"/>
</dbReference>
<comment type="function">
    <text evidence="1">Responsible for the formation of the pyrimidine heterocycle in the thiamine biosynthesis pathway. Catalyzes the formation of hydroxymethylpyrimidine phosphate (HMP-P) from histidine and pyridoxal phosphate (PLP). The protein uses PLP and the active site histidine to form HMP-P, generating an inactive enzyme. The enzyme can only undergo a single turnover, which suggests it is a suicide enzyme.</text>
</comment>
<comment type="subunit">
    <text evidence="4">Homodimer.</text>
</comment>
<dbReference type="EMBL" id="CP001843">
    <property type="protein sequence ID" value="AEF84789.1"/>
    <property type="molecule type" value="Genomic_DNA"/>
</dbReference>